<reference evidence="2" key="1">
    <citation type="submission" date="2022-11" db="EMBL/GenBank/DDBJ databases">
        <title>Chromosome-level genome of Pogonophryne albipinna.</title>
        <authorList>
            <person name="Jo E."/>
        </authorList>
    </citation>
    <scope>NUCLEOTIDE SEQUENCE</scope>
    <source>
        <strain evidence="2">SGF0006</strain>
        <tissue evidence="2">Muscle</tissue>
    </source>
</reference>
<proteinExistence type="predicted"/>
<comment type="caution">
    <text evidence="2">The sequence shown here is derived from an EMBL/GenBank/DDBJ whole genome shotgun (WGS) entry which is preliminary data.</text>
</comment>
<dbReference type="AlphaFoldDB" id="A0AAD6BPR3"/>
<accession>A0AAD6BPR3</accession>
<dbReference type="PANTHER" id="PTHR46791">
    <property type="entry name" value="EXPRESSED PROTEIN"/>
    <property type="match status" value="1"/>
</dbReference>
<organism evidence="2 3">
    <name type="scientific">Pogonophryne albipinna</name>
    <dbReference type="NCBI Taxonomy" id="1090488"/>
    <lineage>
        <taxon>Eukaryota</taxon>
        <taxon>Metazoa</taxon>
        <taxon>Chordata</taxon>
        <taxon>Craniata</taxon>
        <taxon>Vertebrata</taxon>
        <taxon>Euteleostomi</taxon>
        <taxon>Actinopterygii</taxon>
        <taxon>Neopterygii</taxon>
        <taxon>Teleostei</taxon>
        <taxon>Neoteleostei</taxon>
        <taxon>Acanthomorphata</taxon>
        <taxon>Eupercaria</taxon>
        <taxon>Perciformes</taxon>
        <taxon>Notothenioidei</taxon>
        <taxon>Pogonophryne</taxon>
    </lineage>
</organism>
<dbReference type="PANTHER" id="PTHR46791:SF11">
    <property type="entry name" value="INTEGRASE CATALYTIC DOMAIN-CONTAINING PROTEIN"/>
    <property type="match status" value="1"/>
</dbReference>
<name>A0AAD6BPR3_9TELE</name>
<protein>
    <recommendedName>
        <fullName evidence="1">Integrase core domain-containing protein</fullName>
    </recommendedName>
</protein>
<gene>
    <name evidence="2" type="ORF">JOQ06_019741</name>
</gene>
<dbReference type="EMBL" id="JAPTMU010000001">
    <property type="protein sequence ID" value="KAJ4948204.1"/>
    <property type="molecule type" value="Genomic_DNA"/>
</dbReference>
<dbReference type="Pfam" id="PF24764">
    <property type="entry name" value="rva_4"/>
    <property type="match status" value="1"/>
</dbReference>
<keyword evidence="3" id="KW-1185">Reference proteome</keyword>
<sequence>MPHAGYRLVKGTLQSRGFRVQWERVRASMHRAYTVGILFRMNQLGYNIVIFGGIDGFSRKIMFLGAANNNLASTALAFFQKSVDRYGFPLRYQLL</sequence>
<evidence type="ECO:0000313" key="2">
    <source>
        <dbReference type="EMBL" id="KAJ4948204.1"/>
    </source>
</evidence>
<dbReference type="Proteomes" id="UP001219934">
    <property type="component" value="Unassembled WGS sequence"/>
</dbReference>
<evidence type="ECO:0000313" key="3">
    <source>
        <dbReference type="Proteomes" id="UP001219934"/>
    </source>
</evidence>
<feature type="domain" description="Integrase core" evidence="1">
    <location>
        <begin position="44"/>
        <end position="91"/>
    </location>
</feature>
<dbReference type="InterPro" id="IPR058913">
    <property type="entry name" value="Integrase_dom_put"/>
</dbReference>
<evidence type="ECO:0000259" key="1">
    <source>
        <dbReference type="Pfam" id="PF24764"/>
    </source>
</evidence>